<reference evidence="2" key="1">
    <citation type="journal article" date="2019" name="Int. J. Syst. Evol. Microbiol.">
        <title>The Global Catalogue of Microorganisms (GCM) 10K type strain sequencing project: providing services to taxonomists for standard genome sequencing and annotation.</title>
        <authorList>
            <consortium name="The Broad Institute Genomics Platform"/>
            <consortium name="The Broad Institute Genome Sequencing Center for Infectious Disease"/>
            <person name="Wu L."/>
            <person name="Ma J."/>
        </authorList>
    </citation>
    <scope>NUCLEOTIDE SEQUENCE [LARGE SCALE GENOMIC DNA]</scope>
    <source>
        <strain evidence="2">CCUG 54822</strain>
    </source>
</reference>
<gene>
    <name evidence="1" type="ORF">ACFQ4A_14160</name>
</gene>
<dbReference type="InterPro" id="IPR047808">
    <property type="entry name" value="CueP-like"/>
</dbReference>
<dbReference type="Gene3D" id="2.60.40.3700">
    <property type="match status" value="1"/>
</dbReference>
<dbReference type="NCBIfam" id="NF038094">
    <property type="entry name" value="CueP_fam"/>
    <property type="match status" value="1"/>
</dbReference>
<name>A0ABW3ZWP2_9BACI</name>
<keyword evidence="2" id="KW-1185">Reference proteome</keyword>
<proteinExistence type="predicted"/>
<evidence type="ECO:0000313" key="1">
    <source>
        <dbReference type="EMBL" id="MFD1362801.1"/>
    </source>
</evidence>
<dbReference type="EMBL" id="JBHTNH010000028">
    <property type="protein sequence ID" value="MFD1362801.1"/>
    <property type="molecule type" value="Genomic_DNA"/>
</dbReference>
<evidence type="ECO:0000313" key="2">
    <source>
        <dbReference type="Proteomes" id="UP001597178"/>
    </source>
</evidence>
<protein>
    <submittedName>
        <fullName evidence="1">CueP family metal-binding protein</fullName>
    </submittedName>
</protein>
<organism evidence="1 2">
    <name type="scientific">Lentibacillus salinarum</name>
    <dbReference type="NCBI Taxonomy" id="446820"/>
    <lineage>
        <taxon>Bacteria</taxon>
        <taxon>Bacillati</taxon>
        <taxon>Bacillota</taxon>
        <taxon>Bacilli</taxon>
        <taxon>Bacillales</taxon>
        <taxon>Bacillaceae</taxon>
        <taxon>Lentibacillus</taxon>
    </lineage>
</organism>
<dbReference type="Proteomes" id="UP001597178">
    <property type="component" value="Unassembled WGS sequence"/>
</dbReference>
<dbReference type="Pfam" id="PF21172">
    <property type="entry name" value="CueP"/>
    <property type="match status" value="1"/>
</dbReference>
<dbReference type="RefSeq" id="WP_382401704.1">
    <property type="nucleotide sequence ID" value="NZ_JBHTNH010000028.1"/>
</dbReference>
<sequence>MIAILEVHVEDSSGNVILDEMKQTEANGFIDLWLPRDDIFNVTITQDGKEKSSEISTFEEDKTCITIMQLG</sequence>
<accession>A0ABW3ZWP2</accession>
<comment type="caution">
    <text evidence="1">The sequence shown here is derived from an EMBL/GenBank/DDBJ whole genome shotgun (WGS) entry which is preliminary data.</text>
</comment>